<evidence type="ECO:0000313" key="8">
    <source>
        <dbReference type="EMBL" id="MFC5498108.1"/>
    </source>
</evidence>
<dbReference type="InterPro" id="IPR039420">
    <property type="entry name" value="WalR-like"/>
</dbReference>
<keyword evidence="1 5" id="KW-0597">Phosphoprotein</keyword>
<evidence type="ECO:0000313" key="9">
    <source>
        <dbReference type="Proteomes" id="UP001596037"/>
    </source>
</evidence>
<dbReference type="PANTHER" id="PTHR43214:SF41">
    <property type="entry name" value="NITRATE_NITRITE RESPONSE REGULATOR PROTEIN NARP"/>
    <property type="match status" value="1"/>
</dbReference>
<evidence type="ECO:0000256" key="3">
    <source>
        <dbReference type="ARBA" id="ARBA00023125"/>
    </source>
</evidence>
<dbReference type="InterPro" id="IPR000792">
    <property type="entry name" value="Tscrpt_reg_LuxR_C"/>
</dbReference>
<dbReference type="SUPFAM" id="SSF52172">
    <property type="entry name" value="CheY-like"/>
    <property type="match status" value="1"/>
</dbReference>
<name>A0ABW0NDZ6_9BURK</name>
<dbReference type="CDD" id="cd17535">
    <property type="entry name" value="REC_NarL-like"/>
    <property type="match status" value="1"/>
</dbReference>
<dbReference type="PROSITE" id="PS00622">
    <property type="entry name" value="HTH_LUXR_1"/>
    <property type="match status" value="1"/>
</dbReference>
<dbReference type="SUPFAM" id="SSF46894">
    <property type="entry name" value="C-terminal effector domain of the bipartite response regulators"/>
    <property type="match status" value="1"/>
</dbReference>
<feature type="modified residue" description="4-aspartylphosphate" evidence="5">
    <location>
        <position position="60"/>
    </location>
</feature>
<keyword evidence="4" id="KW-0804">Transcription</keyword>
<feature type="domain" description="HTH luxR-type" evidence="6">
    <location>
        <begin position="148"/>
        <end position="213"/>
    </location>
</feature>
<dbReference type="Gene3D" id="3.40.50.2300">
    <property type="match status" value="1"/>
</dbReference>
<dbReference type="InterPro" id="IPR058245">
    <property type="entry name" value="NreC/VraR/RcsB-like_REC"/>
</dbReference>
<accession>A0ABW0NDZ6</accession>
<evidence type="ECO:0000259" key="7">
    <source>
        <dbReference type="PROSITE" id="PS50110"/>
    </source>
</evidence>
<comment type="caution">
    <text evidence="8">The sequence shown here is derived from an EMBL/GenBank/DDBJ whole genome shotgun (WGS) entry which is preliminary data.</text>
</comment>
<dbReference type="RefSeq" id="WP_376850169.1">
    <property type="nucleotide sequence ID" value="NZ_JBHSMF010000006.1"/>
</dbReference>
<dbReference type="CDD" id="cd06170">
    <property type="entry name" value="LuxR_C_like"/>
    <property type="match status" value="1"/>
</dbReference>
<sequence length="218" mass="23398">MSAPVARIRVFVADDHAIVREGLVQLLQLQPDLVVVGTCAEGRESLQQIRALLPDVAVLDISMPGLNGIEVAAEIQRLGLPVAVVILSMHSSTEYVFRALEVGARAYLQKESAAAEIVDAIRAVHAGRKYLDTRIAGLVAGHVGDGAARGPLELLSRREREILQLVAQGHSSAQIGKLLSLSPKTVDTYRSRLMQKLGLSDVVSLVKFAIQQGLVSLD</sequence>
<dbReference type="Proteomes" id="UP001596037">
    <property type="component" value="Unassembled WGS sequence"/>
</dbReference>
<evidence type="ECO:0000256" key="5">
    <source>
        <dbReference type="PROSITE-ProRule" id="PRU00169"/>
    </source>
</evidence>
<dbReference type="Pfam" id="PF00072">
    <property type="entry name" value="Response_reg"/>
    <property type="match status" value="1"/>
</dbReference>
<dbReference type="InterPro" id="IPR001789">
    <property type="entry name" value="Sig_transdc_resp-reg_receiver"/>
</dbReference>
<dbReference type="PROSITE" id="PS50110">
    <property type="entry name" value="RESPONSE_REGULATORY"/>
    <property type="match status" value="1"/>
</dbReference>
<organism evidence="8 9">
    <name type="scientific">Caenimonas terrae</name>
    <dbReference type="NCBI Taxonomy" id="696074"/>
    <lineage>
        <taxon>Bacteria</taxon>
        <taxon>Pseudomonadati</taxon>
        <taxon>Pseudomonadota</taxon>
        <taxon>Betaproteobacteria</taxon>
        <taxon>Burkholderiales</taxon>
        <taxon>Comamonadaceae</taxon>
        <taxon>Caenimonas</taxon>
    </lineage>
</organism>
<keyword evidence="3" id="KW-0238">DNA-binding</keyword>
<proteinExistence type="predicted"/>
<dbReference type="SMART" id="SM00421">
    <property type="entry name" value="HTH_LUXR"/>
    <property type="match status" value="1"/>
</dbReference>
<keyword evidence="2" id="KW-0805">Transcription regulation</keyword>
<dbReference type="PANTHER" id="PTHR43214">
    <property type="entry name" value="TWO-COMPONENT RESPONSE REGULATOR"/>
    <property type="match status" value="1"/>
</dbReference>
<dbReference type="EMBL" id="JBHSMF010000006">
    <property type="protein sequence ID" value="MFC5498108.1"/>
    <property type="molecule type" value="Genomic_DNA"/>
</dbReference>
<dbReference type="InterPro" id="IPR011006">
    <property type="entry name" value="CheY-like_superfamily"/>
</dbReference>
<dbReference type="SMART" id="SM00448">
    <property type="entry name" value="REC"/>
    <property type="match status" value="1"/>
</dbReference>
<keyword evidence="9" id="KW-1185">Reference proteome</keyword>
<dbReference type="InterPro" id="IPR016032">
    <property type="entry name" value="Sig_transdc_resp-reg_C-effctor"/>
</dbReference>
<dbReference type="PROSITE" id="PS50043">
    <property type="entry name" value="HTH_LUXR_2"/>
    <property type="match status" value="1"/>
</dbReference>
<feature type="domain" description="Response regulatory" evidence="7">
    <location>
        <begin position="9"/>
        <end position="125"/>
    </location>
</feature>
<dbReference type="Pfam" id="PF00196">
    <property type="entry name" value="GerE"/>
    <property type="match status" value="1"/>
</dbReference>
<evidence type="ECO:0000259" key="6">
    <source>
        <dbReference type="PROSITE" id="PS50043"/>
    </source>
</evidence>
<evidence type="ECO:0000256" key="2">
    <source>
        <dbReference type="ARBA" id="ARBA00023015"/>
    </source>
</evidence>
<evidence type="ECO:0000256" key="1">
    <source>
        <dbReference type="ARBA" id="ARBA00022553"/>
    </source>
</evidence>
<gene>
    <name evidence="8" type="ORF">ACFPOE_11230</name>
</gene>
<dbReference type="PRINTS" id="PR00038">
    <property type="entry name" value="HTHLUXR"/>
</dbReference>
<evidence type="ECO:0000256" key="4">
    <source>
        <dbReference type="ARBA" id="ARBA00023163"/>
    </source>
</evidence>
<reference evidence="9" key="1">
    <citation type="journal article" date="2019" name="Int. J. Syst. Evol. Microbiol.">
        <title>The Global Catalogue of Microorganisms (GCM) 10K type strain sequencing project: providing services to taxonomists for standard genome sequencing and annotation.</title>
        <authorList>
            <consortium name="The Broad Institute Genomics Platform"/>
            <consortium name="The Broad Institute Genome Sequencing Center for Infectious Disease"/>
            <person name="Wu L."/>
            <person name="Ma J."/>
        </authorList>
    </citation>
    <scope>NUCLEOTIDE SEQUENCE [LARGE SCALE GENOMIC DNA]</scope>
    <source>
        <strain evidence="9">CCUG 57401</strain>
    </source>
</reference>
<protein>
    <submittedName>
        <fullName evidence="8">Response regulator</fullName>
    </submittedName>
</protein>